<dbReference type="InParanoid" id="A0A423W9L2"/>
<evidence type="ECO:0000313" key="3">
    <source>
        <dbReference type="Proteomes" id="UP000285146"/>
    </source>
</evidence>
<dbReference type="AlphaFoldDB" id="A0A423W9L2"/>
<sequence>MDSERQGSFGKEELSLFLPQPDHTEDESHRYRRRLQYLIPHFGFHLPAGHEWFRSEQDALMFLEATANHLGKTIHTLSKHNLAPLFLDLFDKACNLYKMRLPFAQRPMHVNSAIGLNYAEVCAHKSDAVHEHREKTKTSQEKQLEEMDSKNVYKGVDREKLRSGYWFELHEKSVIGKYVTKFSGREMEEITRHIILSVLEGSPEFYYLRQPERIIVPIKNSSITKERTLVREKKASINCSKLAEVVRELHRQFLRHDDTEIAEFADETELDDIRLQHPQATPKLTQGSTSGPTSTRLSAAPYKVAAPARKAPLLAPGCESQKAPNLSANDRRRVRRGLKPMGQANKRKAGDSAVSEVKRPRHGRLEAKLMGDLPIRSRVPQESKVMGDLPIRKK</sequence>
<evidence type="ECO:0000256" key="1">
    <source>
        <dbReference type="SAM" id="MobiDB-lite"/>
    </source>
</evidence>
<keyword evidence="3" id="KW-1185">Reference proteome</keyword>
<evidence type="ECO:0000313" key="2">
    <source>
        <dbReference type="EMBL" id="ROW00062.1"/>
    </source>
</evidence>
<feature type="region of interest" description="Disordered" evidence="1">
    <location>
        <begin position="315"/>
        <end position="362"/>
    </location>
</feature>
<dbReference type="EMBL" id="LKEB01000057">
    <property type="protein sequence ID" value="ROW00062.1"/>
    <property type="molecule type" value="Genomic_DNA"/>
</dbReference>
<protein>
    <submittedName>
        <fullName evidence="2">Uncharacterized protein</fullName>
    </submittedName>
</protein>
<name>A0A423W9L2_9PEZI</name>
<comment type="caution">
    <text evidence="2">The sequence shown here is derived from an EMBL/GenBank/DDBJ whole genome shotgun (WGS) entry which is preliminary data.</text>
</comment>
<organism evidence="2 3">
    <name type="scientific">Cytospora leucostoma</name>
    <dbReference type="NCBI Taxonomy" id="1230097"/>
    <lineage>
        <taxon>Eukaryota</taxon>
        <taxon>Fungi</taxon>
        <taxon>Dikarya</taxon>
        <taxon>Ascomycota</taxon>
        <taxon>Pezizomycotina</taxon>
        <taxon>Sordariomycetes</taxon>
        <taxon>Sordariomycetidae</taxon>
        <taxon>Diaporthales</taxon>
        <taxon>Cytosporaceae</taxon>
        <taxon>Cytospora</taxon>
    </lineage>
</organism>
<gene>
    <name evidence="2" type="ORF">VPNG_08356</name>
</gene>
<accession>A0A423W9L2</accession>
<dbReference type="Proteomes" id="UP000285146">
    <property type="component" value="Unassembled WGS sequence"/>
</dbReference>
<proteinExistence type="predicted"/>
<reference evidence="2 3" key="1">
    <citation type="submission" date="2015-09" db="EMBL/GenBank/DDBJ databases">
        <title>Host preference determinants of Valsa canker pathogens revealed by comparative genomics.</title>
        <authorList>
            <person name="Yin Z."/>
            <person name="Huang L."/>
        </authorList>
    </citation>
    <scope>NUCLEOTIDE SEQUENCE [LARGE SCALE GENOMIC DNA]</scope>
    <source>
        <strain evidence="2 3">SXYLt</strain>
    </source>
</reference>